<proteinExistence type="predicted"/>
<dbReference type="Proteomes" id="UP000324222">
    <property type="component" value="Unassembled WGS sequence"/>
</dbReference>
<name>A0A5B7E1D7_PORTR</name>
<sequence>MVSFLHLALNLLSADAAQGCLLDAAARHNMTTTSAPPLPPLILGLHFHLRFVYDNHSLYILRELLVERYHDIALAIAVDVIDGLLYLGVLLQLHGGLVVRVRQGIGPRMSHSSGTTTTTAGATTSSSGSTISGTGKLRQFVCIEYPGLVENVDNMINTLGGLEKISECKLGFHMCLVRKPPLTCLSLPPLSMNIHCGTQQVDVAGAEELVEGRSRELGTEQLQDL</sequence>
<comment type="caution">
    <text evidence="4">The sequence shown here is derived from an EMBL/GenBank/DDBJ whole genome shotgun (WGS) entry which is preliminary data.</text>
</comment>
<evidence type="ECO:0000313" key="4">
    <source>
        <dbReference type="EMBL" id="MPC27219.1"/>
    </source>
</evidence>
<dbReference type="AlphaFoldDB" id="A0A5B7E1D7"/>
<evidence type="ECO:0000256" key="2">
    <source>
        <dbReference type="SAM" id="SignalP"/>
    </source>
</evidence>
<dbReference type="EMBL" id="VSRR010001710">
    <property type="protein sequence ID" value="MPC27219.1"/>
    <property type="molecule type" value="Genomic_DNA"/>
</dbReference>
<accession>A0A5B7E1D7</accession>
<dbReference type="Gene3D" id="3.30.200.160">
    <property type="entry name" value="TFIIIC, subcomplex tauA, subunit Sfc1, barrel domain"/>
    <property type="match status" value="1"/>
</dbReference>
<dbReference type="InterPro" id="IPR041499">
    <property type="entry name" value="Tfc1/Sfc1_N"/>
</dbReference>
<dbReference type="Pfam" id="PF17682">
    <property type="entry name" value="Tau95_N"/>
    <property type="match status" value="1"/>
</dbReference>
<evidence type="ECO:0000259" key="3">
    <source>
        <dbReference type="Pfam" id="PF17682"/>
    </source>
</evidence>
<feature type="region of interest" description="Disordered" evidence="1">
    <location>
        <begin position="109"/>
        <end position="133"/>
    </location>
</feature>
<dbReference type="InterPro" id="IPR042536">
    <property type="entry name" value="TFIIIC_tauA_Sfc1"/>
</dbReference>
<feature type="signal peptide" evidence="2">
    <location>
        <begin position="1"/>
        <end position="19"/>
    </location>
</feature>
<gene>
    <name evidence="4" type="ORF">E2C01_020387</name>
</gene>
<feature type="compositionally biased region" description="Low complexity" evidence="1">
    <location>
        <begin position="112"/>
        <end position="133"/>
    </location>
</feature>
<feature type="domain" description="Transcription factor IIIC subunit Tfc1/Sfc1 triple barrel" evidence="3">
    <location>
        <begin position="141"/>
        <end position="168"/>
    </location>
</feature>
<keyword evidence="5" id="KW-1185">Reference proteome</keyword>
<feature type="chain" id="PRO_5023049265" description="Transcription factor IIIC subunit Tfc1/Sfc1 triple barrel domain-containing protein" evidence="2">
    <location>
        <begin position="20"/>
        <end position="225"/>
    </location>
</feature>
<organism evidence="4 5">
    <name type="scientific">Portunus trituberculatus</name>
    <name type="common">Swimming crab</name>
    <name type="synonym">Neptunus trituberculatus</name>
    <dbReference type="NCBI Taxonomy" id="210409"/>
    <lineage>
        <taxon>Eukaryota</taxon>
        <taxon>Metazoa</taxon>
        <taxon>Ecdysozoa</taxon>
        <taxon>Arthropoda</taxon>
        <taxon>Crustacea</taxon>
        <taxon>Multicrustacea</taxon>
        <taxon>Malacostraca</taxon>
        <taxon>Eumalacostraca</taxon>
        <taxon>Eucarida</taxon>
        <taxon>Decapoda</taxon>
        <taxon>Pleocyemata</taxon>
        <taxon>Brachyura</taxon>
        <taxon>Eubrachyura</taxon>
        <taxon>Portunoidea</taxon>
        <taxon>Portunidae</taxon>
        <taxon>Portuninae</taxon>
        <taxon>Portunus</taxon>
    </lineage>
</organism>
<evidence type="ECO:0000256" key="1">
    <source>
        <dbReference type="SAM" id="MobiDB-lite"/>
    </source>
</evidence>
<protein>
    <recommendedName>
        <fullName evidence="3">Transcription factor IIIC subunit Tfc1/Sfc1 triple barrel domain-containing protein</fullName>
    </recommendedName>
</protein>
<reference evidence="4 5" key="1">
    <citation type="submission" date="2019-05" db="EMBL/GenBank/DDBJ databases">
        <title>Another draft genome of Portunus trituberculatus and its Hox gene families provides insights of decapod evolution.</title>
        <authorList>
            <person name="Jeong J.-H."/>
            <person name="Song I."/>
            <person name="Kim S."/>
            <person name="Choi T."/>
            <person name="Kim D."/>
            <person name="Ryu S."/>
            <person name="Kim W."/>
        </authorList>
    </citation>
    <scope>NUCLEOTIDE SEQUENCE [LARGE SCALE GENOMIC DNA]</scope>
    <source>
        <tissue evidence="4">Muscle</tissue>
    </source>
</reference>
<keyword evidence="2" id="KW-0732">Signal</keyword>
<evidence type="ECO:0000313" key="5">
    <source>
        <dbReference type="Proteomes" id="UP000324222"/>
    </source>
</evidence>